<dbReference type="AlphaFoldDB" id="A0A8D9BM92"/>
<dbReference type="GO" id="GO:0007091">
    <property type="term" value="P:metaphase/anaphase transition of mitotic cell cycle"/>
    <property type="evidence" value="ECO:0007669"/>
    <property type="project" value="TreeGrafter"/>
</dbReference>
<comment type="similarity">
    <text evidence="5">Belongs to the APC3/CDC27 family.</text>
</comment>
<dbReference type="Pfam" id="PF12895">
    <property type="entry name" value="ANAPC3"/>
    <property type="match status" value="1"/>
</dbReference>
<feature type="region of interest" description="Disordered" evidence="8">
    <location>
        <begin position="171"/>
        <end position="223"/>
    </location>
</feature>
<feature type="region of interest" description="Disordered" evidence="8">
    <location>
        <begin position="296"/>
        <end position="328"/>
    </location>
</feature>
<keyword evidence="2" id="KW-0677">Repeat</keyword>
<dbReference type="InterPro" id="IPR019734">
    <property type="entry name" value="TPR_rpt"/>
</dbReference>
<dbReference type="GO" id="GO:0005737">
    <property type="term" value="C:cytoplasm"/>
    <property type="evidence" value="ECO:0007669"/>
    <property type="project" value="TreeGrafter"/>
</dbReference>
<dbReference type="EMBL" id="HBUF01656691">
    <property type="protein sequence ID" value="CAG6787908.1"/>
    <property type="molecule type" value="Transcribed_RNA"/>
</dbReference>
<evidence type="ECO:0000256" key="7">
    <source>
        <dbReference type="PROSITE-ProRule" id="PRU00339"/>
    </source>
</evidence>
<feature type="compositionally biased region" description="Polar residues" evidence="8">
    <location>
        <begin position="172"/>
        <end position="203"/>
    </location>
</feature>
<name>A0A8D9BM92_9HEMI</name>
<feature type="compositionally biased region" description="Polar residues" evidence="8">
    <location>
        <begin position="308"/>
        <end position="320"/>
    </location>
</feature>
<feature type="region of interest" description="Disordered" evidence="8">
    <location>
        <begin position="912"/>
        <end position="1073"/>
    </location>
</feature>
<feature type="compositionally biased region" description="Acidic residues" evidence="8">
    <location>
        <begin position="1031"/>
        <end position="1047"/>
    </location>
</feature>
<organism evidence="9">
    <name type="scientific">Cacopsylla melanoneura</name>
    <dbReference type="NCBI Taxonomy" id="428564"/>
    <lineage>
        <taxon>Eukaryota</taxon>
        <taxon>Metazoa</taxon>
        <taxon>Ecdysozoa</taxon>
        <taxon>Arthropoda</taxon>
        <taxon>Hexapoda</taxon>
        <taxon>Insecta</taxon>
        <taxon>Pterygota</taxon>
        <taxon>Neoptera</taxon>
        <taxon>Paraneoptera</taxon>
        <taxon>Hemiptera</taxon>
        <taxon>Sternorrhyncha</taxon>
        <taxon>Psylloidea</taxon>
        <taxon>Psyllidae</taxon>
        <taxon>Psyllinae</taxon>
        <taxon>Cacopsylla</taxon>
    </lineage>
</organism>
<feature type="repeat" description="TPR" evidence="7">
    <location>
        <begin position="782"/>
        <end position="815"/>
    </location>
</feature>
<dbReference type="Pfam" id="PF13181">
    <property type="entry name" value="TPR_8"/>
    <property type="match status" value="1"/>
</dbReference>
<feature type="repeat" description="TPR" evidence="7">
    <location>
        <begin position="748"/>
        <end position="781"/>
    </location>
</feature>
<evidence type="ECO:0000256" key="1">
    <source>
        <dbReference type="ARBA" id="ARBA00004123"/>
    </source>
</evidence>
<evidence type="ECO:0000256" key="3">
    <source>
        <dbReference type="ARBA" id="ARBA00022803"/>
    </source>
</evidence>
<dbReference type="GO" id="GO:0016567">
    <property type="term" value="P:protein ubiquitination"/>
    <property type="evidence" value="ECO:0007669"/>
    <property type="project" value="TreeGrafter"/>
</dbReference>
<evidence type="ECO:0000256" key="4">
    <source>
        <dbReference type="ARBA" id="ARBA00023242"/>
    </source>
</evidence>
<evidence type="ECO:0000313" key="9">
    <source>
        <dbReference type="EMBL" id="CAG6787910.1"/>
    </source>
</evidence>
<feature type="compositionally biased region" description="Pro residues" evidence="8">
    <location>
        <begin position="366"/>
        <end position="380"/>
    </location>
</feature>
<reference evidence="9" key="1">
    <citation type="submission" date="2021-05" db="EMBL/GenBank/DDBJ databases">
        <authorList>
            <person name="Alioto T."/>
            <person name="Alioto T."/>
            <person name="Gomez Garrido J."/>
        </authorList>
    </citation>
    <scope>NUCLEOTIDE SEQUENCE</scope>
</reference>
<dbReference type="Gene3D" id="1.25.40.10">
    <property type="entry name" value="Tetratricopeptide repeat domain"/>
    <property type="match status" value="4"/>
</dbReference>
<dbReference type="SMART" id="SM00028">
    <property type="entry name" value="TPR"/>
    <property type="match status" value="7"/>
</dbReference>
<dbReference type="GO" id="GO:0051301">
    <property type="term" value="P:cell division"/>
    <property type="evidence" value="ECO:0007669"/>
    <property type="project" value="UniProtKB-KW"/>
</dbReference>
<keyword evidence="9" id="KW-0131">Cell cycle</keyword>
<evidence type="ECO:0000256" key="2">
    <source>
        <dbReference type="ARBA" id="ARBA00022737"/>
    </source>
</evidence>
<dbReference type="GO" id="GO:0005680">
    <property type="term" value="C:anaphase-promoting complex"/>
    <property type="evidence" value="ECO:0007669"/>
    <property type="project" value="TreeGrafter"/>
</dbReference>
<evidence type="ECO:0000256" key="5">
    <source>
        <dbReference type="ARBA" id="ARBA00038210"/>
    </source>
</evidence>
<feature type="repeat" description="TPR" evidence="7">
    <location>
        <begin position="714"/>
        <end position="747"/>
    </location>
</feature>
<feature type="compositionally biased region" description="Low complexity" evidence="8">
    <location>
        <begin position="210"/>
        <end position="220"/>
    </location>
</feature>
<keyword evidence="4" id="KW-0539">Nucleus</keyword>
<dbReference type="SUPFAM" id="SSF48452">
    <property type="entry name" value="TPR-like"/>
    <property type="match status" value="2"/>
</dbReference>
<feature type="compositionally biased region" description="Polar residues" evidence="8">
    <location>
        <begin position="430"/>
        <end position="442"/>
    </location>
</feature>
<dbReference type="FunFam" id="1.25.40.10:FF:000018">
    <property type="entry name" value="Cell division cycle protein 27 homolog B"/>
    <property type="match status" value="1"/>
</dbReference>
<dbReference type="PROSITE" id="PS50005">
    <property type="entry name" value="TPR"/>
    <property type="match status" value="6"/>
</dbReference>
<feature type="compositionally biased region" description="Low complexity" evidence="8">
    <location>
        <begin position="944"/>
        <end position="958"/>
    </location>
</feature>
<dbReference type="EMBL" id="HBUF01656693">
    <property type="protein sequence ID" value="CAG6787910.1"/>
    <property type="molecule type" value="Transcribed_RNA"/>
</dbReference>
<protein>
    <recommendedName>
        <fullName evidence="6">Cell division cycle protein 27 homolog</fullName>
    </recommendedName>
</protein>
<feature type="compositionally biased region" description="Low complexity" evidence="8">
    <location>
        <begin position="974"/>
        <end position="1020"/>
    </location>
</feature>
<feature type="repeat" description="TPR" evidence="7">
    <location>
        <begin position="612"/>
        <end position="645"/>
    </location>
</feature>
<feature type="repeat" description="TPR" evidence="7">
    <location>
        <begin position="680"/>
        <end position="713"/>
    </location>
</feature>
<proteinExistence type="inferred from homology"/>
<keyword evidence="9" id="KW-0132">Cell division</keyword>
<feature type="compositionally biased region" description="Polar residues" evidence="8">
    <location>
        <begin position="384"/>
        <end position="396"/>
    </location>
</feature>
<dbReference type="Pfam" id="PF00515">
    <property type="entry name" value="TPR_1"/>
    <property type="match status" value="2"/>
</dbReference>
<sequence length="1090" mass="118707">MLIQEPVQAAIWHCLDHYDYFDAIFLAERLNAEVESDESTFLLATCYYRAGKPNQAYSLLRRKGCITPQCKFLLAKCCLEFENLSEAETILRGSSSSDEEVYSEQLNIDSIVTEYGEHAVFVLRLLSEICYQTERDKIANELNRKILKLNPFVWSSFEMLCNRSDLPPIIAPSTNHHSQPVSGSKPVHNNTTSSTPLTTQNSNVGPPPSSNGAAPAAVAGDKTIPPSLDPAKLFNIGNLDNFNYCHGSNSVLNYYNVGLGQQQQQPPLNQSMDQSDGGGMPLINCTPVQHLNSINANNHSSGGVGKQQLPQFTPDDSSQFKPVPPRVGKQYRTRSGLNTIMSPLNASFGILPLDSSNSFGADTPPNTGPPPPLISNPPAPLLYTPSSPLIINSSGNHLPLHPPPSHQTLSDANEQKPIVKRQIMSKRATTTPLHGNSQSPGGNTPPSPLPLQGTQNTVRRSSRLFTISNNNYSVKENNKSPNRNNKFATPKSPSKKSKSKQIKAASDRVKSVVVGGVVNYGDERNERNIVNNGGAGDGSERELLGGVNLVQGGGGVMGVSREHVLSVQKHVAGGLLDLLKELGRAYYYFSQYECDRCICVLNSLPAHHLNTGFSLTLMAKAYYESSRYKEAIKCFAKVRELEPKRTQGMELYSTALWQQQQEVELSALAQDMNRVDQFCPQTWCVNGNCFSAQKEHDTAIKYFQRATQVDPNFAYAYTLLGHEYVLTEELDKAMNCYRHAVRIDPRHYNAWYGIGSIYSKQERFLLAEIHFRKALKINPNSSVLMCHIGVAQNALGKIDAALYTFNLALEKDPKNPLCKFHRASILFGTGRHQEALQELDQLKDIVPKESLVYYLAGKVHKKLGNTHLALMHFSWATDLDPKGANSQIKEAIDPAMNRSATTSDLHLEEDIQDDLDSSGGPAGGSGDAGDSSLFASSSPPPPSSSSSSRAGGTLSRGGVTPSSGGGHQNQTPVGNNNNNNNNNSSSSLSGLNSSSAAAAGAAPLNNNNSGVSANSGLSSSRDGGYHRRDETDELDEELDDEDDDEDNISGLELLGSSATHASHDNTSDMYIGDSDDTETLQLIRFFCSRV</sequence>
<feature type="region of interest" description="Disordered" evidence="8">
    <location>
        <begin position="430"/>
        <end position="506"/>
    </location>
</feature>
<evidence type="ECO:0000256" key="6">
    <source>
        <dbReference type="ARBA" id="ARBA00039307"/>
    </source>
</evidence>
<keyword evidence="3 7" id="KW-0802">TPR repeat</keyword>
<dbReference type="InterPro" id="IPR011990">
    <property type="entry name" value="TPR-like_helical_dom_sf"/>
</dbReference>
<feature type="compositionally biased region" description="Polar residues" evidence="8">
    <location>
        <begin position="452"/>
        <end position="487"/>
    </location>
</feature>
<dbReference type="PANTHER" id="PTHR12558">
    <property type="entry name" value="CELL DIVISION CYCLE 16,23,27"/>
    <property type="match status" value="1"/>
</dbReference>
<dbReference type="PANTHER" id="PTHR12558:SF13">
    <property type="entry name" value="CELL DIVISION CYCLE PROTEIN 27 HOMOLOG"/>
    <property type="match status" value="1"/>
</dbReference>
<feature type="region of interest" description="Disordered" evidence="8">
    <location>
        <begin position="357"/>
        <end position="410"/>
    </location>
</feature>
<comment type="subcellular location">
    <subcellularLocation>
        <location evidence="1">Nucleus</location>
    </subcellularLocation>
</comment>
<evidence type="ECO:0000256" key="8">
    <source>
        <dbReference type="SAM" id="MobiDB-lite"/>
    </source>
</evidence>
<dbReference type="GO" id="GO:0031145">
    <property type="term" value="P:anaphase-promoting complex-dependent catabolic process"/>
    <property type="evidence" value="ECO:0007669"/>
    <property type="project" value="TreeGrafter"/>
</dbReference>
<feature type="compositionally biased region" description="Low complexity" evidence="8">
    <location>
        <begin position="928"/>
        <end position="937"/>
    </location>
</feature>
<feature type="repeat" description="TPR" evidence="7">
    <location>
        <begin position="850"/>
        <end position="883"/>
    </location>
</feature>
<accession>A0A8D9BM92</accession>
<dbReference type="Pfam" id="PF14559">
    <property type="entry name" value="TPR_19"/>
    <property type="match status" value="1"/>
</dbReference>